<dbReference type="HAMAP" id="MF_01440">
    <property type="entry name" value="CheD"/>
    <property type="match status" value="1"/>
</dbReference>
<keyword evidence="2 3" id="KW-0378">Hydrolase</keyword>
<dbReference type="InterPro" id="IPR005659">
    <property type="entry name" value="Chemorcpt_Glu_NH3ase_CheD"/>
</dbReference>
<dbReference type="GO" id="GO:0050568">
    <property type="term" value="F:protein-glutamine glutaminase activity"/>
    <property type="evidence" value="ECO:0007669"/>
    <property type="project" value="UniProtKB-UniRule"/>
</dbReference>
<evidence type="ECO:0000256" key="4">
    <source>
        <dbReference type="SAM" id="Phobius"/>
    </source>
</evidence>
<evidence type="ECO:0000313" key="5">
    <source>
        <dbReference type="EMBL" id="HGU33094.1"/>
    </source>
</evidence>
<reference evidence="5" key="1">
    <citation type="journal article" date="2020" name="mSystems">
        <title>Genome- and Community-Level Interaction Insights into Carbon Utilization and Element Cycling Functions of Hydrothermarchaeota in Hydrothermal Sediment.</title>
        <authorList>
            <person name="Zhou Z."/>
            <person name="Liu Y."/>
            <person name="Xu W."/>
            <person name="Pan J."/>
            <person name="Luo Z.H."/>
            <person name="Li M."/>
        </authorList>
    </citation>
    <scope>NUCLEOTIDE SEQUENCE [LARGE SCALE GENOMIC DNA]</scope>
    <source>
        <strain evidence="5">SpSt-477</strain>
    </source>
</reference>
<dbReference type="GO" id="GO:0006935">
    <property type="term" value="P:chemotaxis"/>
    <property type="evidence" value="ECO:0007669"/>
    <property type="project" value="UniProtKB-UniRule"/>
</dbReference>
<keyword evidence="1 3" id="KW-0145">Chemotaxis</keyword>
<comment type="catalytic activity">
    <reaction evidence="3">
        <text>L-glutaminyl-[protein] + H2O = L-glutamyl-[protein] + NH4(+)</text>
        <dbReference type="Rhea" id="RHEA:16441"/>
        <dbReference type="Rhea" id="RHEA-COMP:10207"/>
        <dbReference type="Rhea" id="RHEA-COMP:10208"/>
        <dbReference type="ChEBI" id="CHEBI:15377"/>
        <dbReference type="ChEBI" id="CHEBI:28938"/>
        <dbReference type="ChEBI" id="CHEBI:29973"/>
        <dbReference type="ChEBI" id="CHEBI:30011"/>
        <dbReference type="EC" id="3.5.1.44"/>
    </reaction>
</comment>
<evidence type="ECO:0000256" key="1">
    <source>
        <dbReference type="ARBA" id="ARBA00022500"/>
    </source>
</evidence>
<evidence type="ECO:0000256" key="2">
    <source>
        <dbReference type="ARBA" id="ARBA00022801"/>
    </source>
</evidence>
<dbReference type="SUPFAM" id="SSF64438">
    <property type="entry name" value="CNF1/YfiH-like putative cysteine hydrolases"/>
    <property type="match status" value="1"/>
</dbReference>
<protein>
    <recommendedName>
        <fullName evidence="3">Probable chemoreceptor glutamine deamidase CheD</fullName>
        <ecNumber evidence="3">3.5.1.44</ecNumber>
    </recommendedName>
</protein>
<dbReference type="Gene3D" id="3.30.1330.200">
    <property type="match status" value="1"/>
</dbReference>
<evidence type="ECO:0000256" key="3">
    <source>
        <dbReference type="HAMAP-Rule" id="MF_01440"/>
    </source>
</evidence>
<dbReference type="InterPro" id="IPR011324">
    <property type="entry name" value="Cytotoxic_necrot_fac-like_cat"/>
</dbReference>
<dbReference type="PANTHER" id="PTHR35147:SF3">
    <property type="entry name" value="CHEMORECEPTOR GLUTAMINE DEAMIDASE CHED 1-RELATED"/>
    <property type="match status" value="1"/>
</dbReference>
<proteinExistence type="inferred from homology"/>
<comment type="similarity">
    <text evidence="3">Belongs to the CheD family.</text>
</comment>
<comment type="function">
    <text evidence="3">Probably deamidates glutamine residues to glutamate on methyl-accepting chemotaxis receptors (MCPs), playing an important role in chemotaxis.</text>
</comment>
<dbReference type="InterPro" id="IPR038592">
    <property type="entry name" value="CheD-like_sf"/>
</dbReference>
<accession>A0A7C4RRU4</accession>
<keyword evidence="4" id="KW-0812">Transmembrane</keyword>
<dbReference type="Pfam" id="PF03975">
    <property type="entry name" value="CheD"/>
    <property type="match status" value="1"/>
</dbReference>
<dbReference type="EC" id="3.5.1.44" evidence="3"/>
<dbReference type="AlphaFoldDB" id="A0A7C4RRU4"/>
<dbReference type="PANTHER" id="PTHR35147">
    <property type="entry name" value="CHEMORECEPTOR GLUTAMINE DEAMIDASE CHED-RELATED"/>
    <property type="match status" value="1"/>
</dbReference>
<gene>
    <name evidence="3" type="primary">cheD</name>
    <name evidence="5" type="ORF">ENS29_09590</name>
</gene>
<sequence>MKQETKEVSTVNYFLEPGYVVLPAAPTMISVVLGSCVGVCIYDRKRKVGGMSHFQFPATSNPAEATTRYGNVALMTLIRMMTESGSKIKHLEAQIFGGAHRKDLATRNIGEENVRMARRVLARYRIAITSEDVGGEKGRKIVFASHTNEIAVYRAEKLRQSDWYPYEGKR</sequence>
<keyword evidence="4" id="KW-1133">Transmembrane helix</keyword>
<name>A0A7C4RRU4_9BACT</name>
<organism evidence="5">
    <name type="scientific">Desulfatirhabdium butyrativorans</name>
    <dbReference type="NCBI Taxonomy" id="340467"/>
    <lineage>
        <taxon>Bacteria</taxon>
        <taxon>Pseudomonadati</taxon>
        <taxon>Thermodesulfobacteriota</taxon>
        <taxon>Desulfobacteria</taxon>
        <taxon>Desulfobacterales</taxon>
        <taxon>Desulfatirhabdiaceae</taxon>
        <taxon>Desulfatirhabdium</taxon>
    </lineage>
</organism>
<dbReference type="EMBL" id="DSUH01000223">
    <property type="protein sequence ID" value="HGU33094.1"/>
    <property type="molecule type" value="Genomic_DNA"/>
</dbReference>
<comment type="caution">
    <text evidence="5">The sequence shown here is derived from an EMBL/GenBank/DDBJ whole genome shotgun (WGS) entry which is preliminary data.</text>
</comment>
<feature type="transmembrane region" description="Helical" evidence="4">
    <location>
        <begin position="20"/>
        <end position="42"/>
    </location>
</feature>
<keyword evidence="4" id="KW-0472">Membrane</keyword>
<dbReference type="CDD" id="cd16352">
    <property type="entry name" value="CheD"/>
    <property type="match status" value="1"/>
</dbReference>